<dbReference type="RefSeq" id="WP_102329952.1">
    <property type="nucleotide sequence ID" value="NZ_CP058566.2"/>
</dbReference>
<sequence>MLHFLRRALIIFSVLALFILPSAGALTAADNGQGKDPPDLERIVFVHPKVKDVKPSPAKPPKEPVLYSYSRYHWSNLPVTYYYNPSSSPVSNAQDGVIASFEAWEAAGSGVDFTFGGTTDVLPGLDVSVPDYKNVVGWAPLNDPGSVAITIIWSNTRTKLVVDTDTIFNLDSGYAWVQGTISVGADPDLAQLTNTSAYDVDVQNIMTHEAGHWLVLNDLYTDAASEQTMYGYASDSELKKRSLETGDIAGVNKIYP</sequence>
<dbReference type="Gene3D" id="3.40.390.10">
    <property type="entry name" value="Collagenase (Catalytic Domain)"/>
    <property type="match status" value="1"/>
</dbReference>
<comment type="caution">
    <text evidence="1">The sequence shown here is derived from an EMBL/GenBank/DDBJ whole genome shotgun (WGS) entry which is preliminary data.</text>
</comment>
<dbReference type="Proteomes" id="UP000235653">
    <property type="component" value="Unassembled WGS sequence"/>
</dbReference>
<reference evidence="1 2" key="1">
    <citation type="journal article" date="2017" name="ISME J.">
        <title>Grape pomace compost harbors organohalide-respiring Dehalogenimonas species with novel reductive dehalogenase genes.</title>
        <authorList>
            <person name="Yang Y."/>
            <person name="Higgins S.A."/>
            <person name="Yan J."/>
            <person name="Simsir B."/>
            <person name="Chourey K."/>
            <person name="Iyer R."/>
            <person name="Hettich R.L."/>
            <person name="Baldwin B."/>
            <person name="Ogles D.M."/>
            <person name="Loffler F.E."/>
        </authorList>
    </citation>
    <scope>NUCLEOTIDE SEQUENCE [LARGE SCALE GENOMIC DNA]</scope>
    <source>
        <strain evidence="1 2">GP</strain>
    </source>
</reference>
<evidence type="ECO:0008006" key="3">
    <source>
        <dbReference type="Google" id="ProtNLM"/>
    </source>
</evidence>
<proteinExistence type="predicted"/>
<dbReference type="EMBL" id="JQAN02000006">
    <property type="protein sequence ID" value="PPD58468.1"/>
    <property type="molecule type" value="Genomic_DNA"/>
</dbReference>
<evidence type="ECO:0000313" key="1">
    <source>
        <dbReference type="EMBL" id="PPD58468.1"/>
    </source>
</evidence>
<protein>
    <recommendedName>
        <fullName evidence="3">Peptidase M10 metallopeptidase domain-containing protein</fullName>
    </recommendedName>
</protein>
<dbReference type="OrthoDB" id="252952at2"/>
<dbReference type="GO" id="GO:0008237">
    <property type="term" value="F:metallopeptidase activity"/>
    <property type="evidence" value="ECO:0007669"/>
    <property type="project" value="InterPro"/>
</dbReference>
<organism evidence="1 2">
    <name type="scientific">Dehalogenimonas etheniformans</name>
    <dbReference type="NCBI Taxonomy" id="1536648"/>
    <lineage>
        <taxon>Bacteria</taxon>
        <taxon>Bacillati</taxon>
        <taxon>Chloroflexota</taxon>
        <taxon>Dehalococcoidia</taxon>
        <taxon>Dehalococcoidales</taxon>
        <taxon>Dehalococcoidaceae</taxon>
        <taxon>Dehalogenimonas</taxon>
    </lineage>
</organism>
<accession>A0A2P5P832</accession>
<name>A0A2P5P832_9CHLR</name>
<dbReference type="InterPro" id="IPR024079">
    <property type="entry name" value="MetalloPept_cat_dom_sf"/>
</dbReference>
<gene>
    <name evidence="1" type="ORF">JP09_000825</name>
</gene>
<dbReference type="SUPFAM" id="SSF55486">
    <property type="entry name" value="Metalloproteases ('zincins'), catalytic domain"/>
    <property type="match status" value="1"/>
</dbReference>
<dbReference type="AlphaFoldDB" id="A0A2P5P832"/>
<keyword evidence="2" id="KW-1185">Reference proteome</keyword>
<evidence type="ECO:0000313" key="2">
    <source>
        <dbReference type="Proteomes" id="UP000235653"/>
    </source>
</evidence>